<name>A0ABR9ZB04_VIBAN</name>
<dbReference type="Proteomes" id="UP000726136">
    <property type="component" value="Unassembled WGS sequence"/>
</dbReference>
<accession>A0ABR9ZB04</accession>
<dbReference type="Pfam" id="PF20505">
    <property type="entry name" value="DUF6731"/>
    <property type="match status" value="1"/>
</dbReference>
<dbReference type="RefSeq" id="WP_194664219.1">
    <property type="nucleotide sequence ID" value="NZ_RDPI01000084.1"/>
</dbReference>
<comment type="caution">
    <text evidence="1">The sequence shown here is derived from an EMBL/GenBank/DDBJ whole genome shotgun (WGS) entry which is preliminary data.</text>
</comment>
<evidence type="ECO:0000313" key="1">
    <source>
        <dbReference type="EMBL" id="MBF4375279.1"/>
    </source>
</evidence>
<evidence type="ECO:0000313" key="2">
    <source>
        <dbReference type="Proteomes" id="UP000726136"/>
    </source>
</evidence>
<keyword evidence="2" id="KW-1185">Reference proteome</keyword>
<organism evidence="1 2">
    <name type="scientific">Vibrio anguillarum</name>
    <name type="common">Listonella anguillarum</name>
    <dbReference type="NCBI Taxonomy" id="55601"/>
    <lineage>
        <taxon>Bacteria</taxon>
        <taxon>Pseudomonadati</taxon>
        <taxon>Pseudomonadota</taxon>
        <taxon>Gammaproteobacteria</taxon>
        <taxon>Vibrionales</taxon>
        <taxon>Vibrionaceae</taxon>
        <taxon>Vibrio</taxon>
    </lineage>
</organism>
<protein>
    <recommendedName>
        <fullName evidence="3">Phage protein</fullName>
    </recommendedName>
</protein>
<sequence>MAGNFKVHAFSVCNLNDVTEDLDEVLTQIQADALEDRIKTIGQVQVRIEHIQQDDDGNWKLDFVKFRDVHGPGKAARDTPITGFEFDEGEVFCEETAAIYFPATGYILVQYNHHGVRAAAIEEYLSIYTADPDNQYTLRPKYDEDADRRFNNRVATKKITLAIDPRLLNQGDRDANTGLSQAIDLGNRSNASKVEITISAGRGRDSSLNRFVDHTITAVRRLVNDNPDSVSRLEVGVVDNLDSKMQVLDLIAHRLMRNFTDINVGDDKRWPRDSRYQAIARAARGWRRVLV</sequence>
<proteinExistence type="predicted"/>
<gene>
    <name evidence="1" type="ORF">EAY46_19750</name>
</gene>
<evidence type="ECO:0008006" key="3">
    <source>
        <dbReference type="Google" id="ProtNLM"/>
    </source>
</evidence>
<reference evidence="1 2" key="1">
    <citation type="journal article" date="2021" name="PeerJ">
        <title>Analysis of 44 Vibrio anguillarum genomes reveals high genetic diversity.</title>
        <authorList>
            <person name="Hansen M.J."/>
            <person name="Dalsgaard I."/>
        </authorList>
    </citation>
    <scope>NUCLEOTIDE SEQUENCE [LARGE SCALE GENOMIC DNA]</scope>
    <source>
        <strain evidence="1 2">040915-1/1B</strain>
    </source>
</reference>
<dbReference type="InterPro" id="IPR046618">
    <property type="entry name" value="DUF6731"/>
</dbReference>
<dbReference type="EMBL" id="RDPI01000084">
    <property type="protein sequence ID" value="MBF4375279.1"/>
    <property type="molecule type" value="Genomic_DNA"/>
</dbReference>